<name>F0LNA2_THEBM</name>
<dbReference type="Pfam" id="PF01841">
    <property type="entry name" value="Transglut_core"/>
    <property type="match status" value="1"/>
</dbReference>
<keyword evidence="1" id="KW-0812">Transmembrane</keyword>
<dbReference type="SMART" id="SM00460">
    <property type="entry name" value="TGc"/>
    <property type="match status" value="1"/>
</dbReference>
<dbReference type="Proteomes" id="UP000007478">
    <property type="component" value="Plasmid pTBMP1"/>
</dbReference>
<sequence length="334" mass="38821">MKRSLKLTIVLGVKHGLLVSLVWIFLLNLIPAIYDAIWGEKIINDVVSTVIGNETNPNKIALNIYFWEKSNFVSPYTYYQKTPELLRNIGIYKIEGEYRWFLRPTFYPTPVSWILHSKLANCEEYARVFVFIMTHAGVKARIVRAPGEDHAWAEYYYNGIKIVFDPSTVGPIVDPKKFAEGRHWSYVESVDMFNPADRIDVSDEYIKRGKLIVKISKRNTPVKGATVVVYSTYLMKRYPDRYRSPRKVLEQISDENGMATFLLGENEYLLKIKKCYMGFLCLITERKAYVKVDDTSIVDVDFSTARLSNGTIFLMLIGIFGMLIIFWKKRRRKQ</sequence>
<dbReference type="HOGENOM" id="CLU_055960_0_0_2"/>
<accession>F0LNA2</accession>
<dbReference type="AlphaFoldDB" id="F0LNA2"/>
<dbReference type="RefSeq" id="WP_013747463.1">
    <property type="nucleotide sequence ID" value="NC_015471.1"/>
</dbReference>
<dbReference type="PATRIC" id="fig|391623.17.peg.2262"/>
<dbReference type="SUPFAM" id="SSF54001">
    <property type="entry name" value="Cysteine proteinases"/>
    <property type="match status" value="1"/>
</dbReference>
<dbReference type="EMBL" id="CP002373">
    <property type="protein sequence ID" value="ADT85241.1"/>
    <property type="molecule type" value="Genomic_DNA"/>
</dbReference>
<dbReference type="OrthoDB" id="140542at2157"/>
<dbReference type="Gene3D" id="3.10.620.30">
    <property type="match status" value="1"/>
</dbReference>
<dbReference type="KEGG" id="tba:TERMP_02268"/>
<organism evidence="3 4">
    <name type="scientific">Thermococcus barophilus (strain DSM 11836 / MP)</name>
    <dbReference type="NCBI Taxonomy" id="391623"/>
    <lineage>
        <taxon>Archaea</taxon>
        <taxon>Methanobacteriati</taxon>
        <taxon>Methanobacteriota</taxon>
        <taxon>Thermococci</taxon>
        <taxon>Thermococcales</taxon>
        <taxon>Thermococcaceae</taxon>
        <taxon>Thermococcus</taxon>
    </lineage>
</organism>
<protein>
    <recommendedName>
        <fullName evidence="2">Transglutaminase-like domain-containing protein</fullName>
    </recommendedName>
</protein>
<evidence type="ECO:0000256" key="1">
    <source>
        <dbReference type="SAM" id="Phobius"/>
    </source>
</evidence>
<dbReference type="InterPro" id="IPR038765">
    <property type="entry name" value="Papain-like_cys_pep_sf"/>
</dbReference>
<keyword evidence="4" id="KW-1185">Reference proteome</keyword>
<feature type="domain" description="Transglutaminase-like" evidence="2">
    <location>
        <begin position="114"/>
        <end position="168"/>
    </location>
</feature>
<keyword evidence="3" id="KW-0614">Plasmid</keyword>
<feature type="transmembrane region" description="Helical" evidence="1">
    <location>
        <begin position="307"/>
        <end position="327"/>
    </location>
</feature>
<gene>
    <name evidence="3" type="ordered locus">TERMP_02268</name>
</gene>
<keyword evidence="1" id="KW-1133">Transmembrane helix</keyword>
<dbReference type="eggNOG" id="arCOG06149">
    <property type="taxonomic scope" value="Archaea"/>
</dbReference>
<feature type="transmembrane region" description="Helical" evidence="1">
    <location>
        <begin position="12"/>
        <end position="34"/>
    </location>
</feature>
<evidence type="ECO:0000313" key="4">
    <source>
        <dbReference type="Proteomes" id="UP000007478"/>
    </source>
</evidence>
<keyword evidence="1" id="KW-0472">Membrane</keyword>
<evidence type="ECO:0000313" key="3">
    <source>
        <dbReference type="EMBL" id="ADT85241.1"/>
    </source>
</evidence>
<dbReference type="InterPro" id="IPR002931">
    <property type="entry name" value="Transglutaminase-like"/>
</dbReference>
<reference evidence="3 4" key="1">
    <citation type="journal article" date="2011" name="J. Bacteriol.">
        <title>Complete genome sequence of the hyperthermophilic, piezophilic, heterotrophic, and carboxydotrophic archaeon Thermococcus barophilus MP.</title>
        <authorList>
            <person name="Vannier P."/>
            <person name="Marteinsson V.T."/>
            <person name="Fridjonsson O.H."/>
            <person name="Oger P."/>
            <person name="Jebbar M."/>
        </authorList>
    </citation>
    <scope>NUCLEOTIDE SEQUENCE [LARGE SCALE GENOMIC DNA]</scope>
    <source>
        <strain evidence="4">DSM 11836 / MP</strain>
    </source>
</reference>
<dbReference type="GeneID" id="10549092"/>
<geneLocation type="plasmid" evidence="3 4">
    <name>pTBMP1</name>
</geneLocation>
<proteinExistence type="predicted"/>
<evidence type="ECO:0000259" key="2">
    <source>
        <dbReference type="SMART" id="SM00460"/>
    </source>
</evidence>